<gene>
    <name evidence="3" type="ORF">HNR00_003530</name>
</gene>
<proteinExistence type="predicted"/>
<keyword evidence="4" id="KW-1185">Reference proteome</keyword>
<organism evidence="3 4">
    <name type="scientific">Methylorubrum rhodinum</name>
    <dbReference type="NCBI Taxonomy" id="29428"/>
    <lineage>
        <taxon>Bacteria</taxon>
        <taxon>Pseudomonadati</taxon>
        <taxon>Pseudomonadota</taxon>
        <taxon>Alphaproteobacteria</taxon>
        <taxon>Hyphomicrobiales</taxon>
        <taxon>Methylobacteriaceae</taxon>
        <taxon>Methylorubrum</taxon>
    </lineage>
</organism>
<feature type="domain" description="DUF4326" evidence="2">
    <location>
        <begin position="43"/>
        <end position="136"/>
    </location>
</feature>
<feature type="compositionally biased region" description="Polar residues" evidence="1">
    <location>
        <begin position="164"/>
        <end position="175"/>
    </location>
</feature>
<sequence length="175" mass="18403">MPTTQGRETAAIGQAEAKPVRLQLSRKKGFDLQAHSRAVNGLPAVSVARPGILGNPFVHATDPAQAVEAFDRLCRGGTQSFQCSPDGLHFAGSIHANALHWAWSEWLRDHGLPAIRGKNLACWCAVGSPCHADVLLRLANGPVCDDPLPTGADAGEGRHALAPSASSNPTAAREH</sequence>
<comment type="caution">
    <text evidence="3">The sequence shown here is derived from an EMBL/GenBank/DDBJ whole genome shotgun (WGS) entry which is preliminary data.</text>
</comment>
<evidence type="ECO:0000313" key="4">
    <source>
        <dbReference type="Proteomes" id="UP000583454"/>
    </source>
</evidence>
<evidence type="ECO:0000256" key="1">
    <source>
        <dbReference type="SAM" id="MobiDB-lite"/>
    </source>
</evidence>
<dbReference type="InterPro" id="IPR025475">
    <property type="entry name" value="DUF4326"/>
</dbReference>
<evidence type="ECO:0000313" key="3">
    <source>
        <dbReference type="EMBL" id="MBB5758803.1"/>
    </source>
</evidence>
<evidence type="ECO:0000259" key="2">
    <source>
        <dbReference type="Pfam" id="PF14216"/>
    </source>
</evidence>
<reference evidence="3 4" key="1">
    <citation type="submission" date="2020-08" db="EMBL/GenBank/DDBJ databases">
        <title>Genomic Encyclopedia of Type Strains, Phase IV (KMG-IV): sequencing the most valuable type-strain genomes for metagenomic binning, comparative biology and taxonomic classification.</title>
        <authorList>
            <person name="Goeker M."/>
        </authorList>
    </citation>
    <scope>NUCLEOTIDE SEQUENCE [LARGE SCALE GENOMIC DNA]</scope>
    <source>
        <strain evidence="3 4">DSM 2163</strain>
    </source>
</reference>
<feature type="region of interest" description="Disordered" evidence="1">
    <location>
        <begin position="150"/>
        <end position="175"/>
    </location>
</feature>
<name>A0A840ZQ11_9HYPH</name>
<dbReference type="Proteomes" id="UP000583454">
    <property type="component" value="Unassembled WGS sequence"/>
</dbReference>
<dbReference type="AlphaFoldDB" id="A0A840ZQ11"/>
<protein>
    <recommendedName>
        <fullName evidence="2">DUF4326 domain-containing protein</fullName>
    </recommendedName>
</protein>
<dbReference type="Pfam" id="PF14216">
    <property type="entry name" value="DUF4326"/>
    <property type="match status" value="1"/>
</dbReference>
<accession>A0A840ZQ11</accession>
<dbReference type="EMBL" id="JACHOP010000017">
    <property type="protein sequence ID" value="MBB5758803.1"/>
    <property type="molecule type" value="Genomic_DNA"/>
</dbReference>